<keyword evidence="11" id="KW-0479">Metal-binding</keyword>
<gene>
    <name evidence="17" type="primary">LOC101858820</name>
</gene>
<comment type="subcellular location">
    <subcellularLocation>
        <location evidence="6">Cytoplasm</location>
    </subcellularLocation>
</comment>
<evidence type="ECO:0000256" key="14">
    <source>
        <dbReference type="ARBA" id="ARBA00032464"/>
    </source>
</evidence>
<organism evidence="16 17">
    <name type="scientific">Aplysia californica</name>
    <name type="common">California sea hare</name>
    <dbReference type="NCBI Taxonomy" id="6500"/>
    <lineage>
        <taxon>Eukaryota</taxon>
        <taxon>Metazoa</taxon>
        <taxon>Spiralia</taxon>
        <taxon>Lophotrochozoa</taxon>
        <taxon>Mollusca</taxon>
        <taxon>Gastropoda</taxon>
        <taxon>Heterobranchia</taxon>
        <taxon>Euthyneura</taxon>
        <taxon>Tectipleura</taxon>
        <taxon>Aplysiida</taxon>
        <taxon>Aplysioidea</taxon>
        <taxon>Aplysiidae</taxon>
        <taxon>Aplysia</taxon>
    </lineage>
</organism>
<comment type="cofactor">
    <cofactor evidence="3">
        <name>Mn(2+)</name>
        <dbReference type="ChEBI" id="CHEBI:29035"/>
    </cofactor>
</comment>
<dbReference type="RefSeq" id="XP_012939570.1">
    <property type="nucleotide sequence ID" value="XM_013084116.2"/>
</dbReference>
<dbReference type="InterPro" id="IPR008367">
    <property type="entry name" value="Regucalcin"/>
</dbReference>
<evidence type="ECO:0000256" key="5">
    <source>
        <dbReference type="ARBA" id="ARBA00001947"/>
    </source>
</evidence>
<evidence type="ECO:0000256" key="1">
    <source>
        <dbReference type="ARBA" id="ARBA00001589"/>
    </source>
</evidence>
<dbReference type="InterPro" id="IPR011042">
    <property type="entry name" value="6-blade_b-propeller_TolB-like"/>
</dbReference>
<evidence type="ECO:0000313" key="17">
    <source>
        <dbReference type="RefSeq" id="XP_012939570.1"/>
    </source>
</evidence>
<name>A0ABM1A2K4_APLCA</name>
<accession>A0ABM1A2K4</accession>
<dbReference type="Pfam" id="PF08450">
    <property type="entry name" value="SGL"/>
    <property type="match status" value="1"/>
</dbReference>
<keyword evidence="12" id="KW-0378">Hydrolase</keyword>
<evidence type="ECO:0000256" key="8">
    <source>
        <dbReference type="ARBA" id="ARBA00013227"/>
    </source>
</evidence>
<evidence type="ECO:0000256" key="10">
    <source>
        <dbReference type="ARBA" id="ARBA00022490"/>
    </source>
</evidence>
<reference evidence="17" key="1">
    <citation type="submission" date="2025-08" db="UniProtKB">
        <authorList>
            <consortium name="RefSeq"/>
        </authorList>
    </citation>
    <scope>IDENTIFICATION</scope>
</reference>
<dbReference type="Gene3D" id="2.120.10.30">
    <property type="entry name" value="TolB, C-terminal domain"/>
    <property type="match status" value="1"/>
</dbReference>
<evidence type="ECO:0000256" key="7">
    <source>
        <dbReference type="ARBA" id="ARBA00008853"/>
    </source>
</evidence>
<dbReference type="InterPro" id="IPR005511">
    <property type="entry name" value="SMP-30"/>
</dbReference>
<proteinExistence type="inferred from homology"/>
<evidence type="ECO:0000256" key="3">
    <source>
        <dbReference type="ARBA" id="ARBA00001936"/>
    </source>
</evidence>
<evidence type="ECO:0000256" key="4">
    <source>
        <dbReference type="ARBA" id="ARBA00001946"/>
    </source>
</evidence>
<dbReference type="EC" id="3.1.1.17" evidence="8"/>
<evidence type="ECO:0000256" key="2">
    <source>
        <dbReference type="ARBA" id="ARBA00001913"/>
    </source>
</evidence>
<dbReference type="GeneID" id="101858820"/>
<sequence length="302" mass="32711">MSSPKVEAVLKNCFSTCGEGPHWDVASQSLYYVDIVAGGVGCWNSVTGEKKQAKLDGQVTFVIPCDRGGCVIGHNQNVSHFDLDTSALTKLVSVEEGLETRFNDAKCDASGRLWAGTMGHEGDIPGVVKLGLGSLYSLSTDHNIKKHVGGIDISNGMDWTDDNSIMYYIDSIPRKVYAFDFDMAGGTLSNQRTVVEFGEGTMETYGLPDGMCIDCEGKIWVACFSASRVYRFDPETGKTLQEVKLPATNITSVCFGGKNLDELYVTCSRHNIKDEASQPLAGSVFRVTELGVKGRAPNNFKG</sequence>
<comment type="cofactor">
    <cofactor evidence="4">
        <name>Mg(2+)</name>
        <dbReference type="ChEBI" id="CHEBI:18420"/>
    </cofactor>
</comment>
<evidence type="ECO:0000256" key="9">
    <source>
        <dbReference type="ARBA" id="ARBA00016808"/>
    </source>
</evidence>
<evidence type="ECO:0000313" key="16">
    <source>
        <dbReference type="Proteomes" id="UP000694888"/>
    </source>
</evidence>
<comment type="catalytic activity">
    <reaction evidence="1">
        <text>D-glucono-1,5-lactone + H2O = D-gluconate + H(+)</text>
        <dbReference type="Rhea" id="RHEA:10440"/>
        <dbReference type="ChEBI" id="CHEBI:15377"/>
        <dbReference type="ChEBI" id="CHEBI:15378"/>
        <dbReference type="ChEBI" id="CHEBI:16217"/>
        <dbReference type="ChEBI" id="CHEBI:18391"/>
        <dbReference type="EC" id="3.1.1.17"/>
    </reaction>
</comment>
<dbReference type="PANTHER" id="PTHR10907:SF47">
    <property type="entry name" value="REGUCALCIN"/>
    <property type="match status" value="1"/>
</dbReference>
<comment type="cofactor">
    <cofactor evidence="5">
        <name>Zn(2+)</name>
        <dbReference type="ChEBI" id="CHEBI:29105"/>
    </cofactor>
</comment>
<evidence type="ECO:0000259" key="15">
    <source>
        <dbReference type="Pfam" id="PF08450"/>
    </source>
</evidence>
<dbReference type="PRINTS" id="PR01790">
    <property type="entry name" value="SMP30FAMILY"/>
</dbReference>
<evidence type="ECO:0000256" key="6">
    <source>
        <dbReference type="ARBA" id="ARBA00004496"/>
    </source>
</evidence>
<keyword evidence="10" id="KW-0963">Cytoplasm</keyword>
<comment type="similarity">
    <text evidence="7">Belongs to the SMP-30/CGR1 family.</text>
</comment>
<protein>
    <recommendedName>
        <fullName evidence="9">Regucalcin</fullName>
        <ecNumber evidence="8">3.1.1.17</ecNumber>
    </recommendedName>
    <alternativeName>
        <fullName evidence="14">Gluconolactonase</fullName>
    </alternativeName>
</protein>
<evidence type="ECO:0000256" key="11">
    <source>
        <dbReference type="ARBA" id="ARBA00022723"/>
    </source>
</evidence>
<dbReference type="InterPro" id="IPR013658">
    <property type="entry name" value="SGL"/>
</dbReference>
<keyword evidence="13" id="KW-0106">Calcium</keyword>
<keyword evidence="16" id="KW-1185">Reference proteome</keyword>
<dbReference type="SUPFAM" id="SSF63829">
    <property type="entry name" value="Calcium-dependent phosphotriesterase"/>
    <property type="match status" value="1"/>
</dbReference>
<dbReference type="PANTHER" id="PTHR10907">
    <property type="entry name" value="REGUCALCIN"/>
    <property type="match status" value="1"/>
</dbReference>
<dbReference type="Proteomes" id="UP000694888">
    <property type="component" value="Unplaced"/>
</dbReference>
<feature type="domain" description="SMP-30/Gluconolactonase/LRE-like region" evidence="15">
    <location>
        <begin position="17"/>
        <end position="268"/>
    </location>
</feature>
<evidence type="ECO:0000256" key="12">
    <source>
        <dbReference type="ARBA" id="ARBA00022801"/>
    </source>
</evidence>
<evidence type="ECO:0000256" key="13">
    <source>
        <dbReference type="ARBA" id="ARBA00022837"/>
    </source>
</evidence>
<comment type="cofactor">
    <cofactor evidence="2">
        <name>Ca(2+)</name>
        <dbReference type="ChEBI" id="CHEBI:29108"/>
    </cofactor>
</comment>
<dbReference type="PRINTS" id="PR01791">
    <property type="entry name" value="REGUCALCIN"/>
</dbReference>